<name>A0A9X1LYD7_9MICC</name>
<feature type="compositionally biased region" description="Basic and acidic residues" evidence="1">
    <location>
        <begin position="169"/>
        <end position="191"/>
    </location>
</feature>
<sequence length="198" mass="21873">MDEEQLEQIASQAAELARADPAWWEIAAALSPLAVLIGAGVTLWIGLASVRRQRINTEKQSEDNRKAMAERRRADDRAEWWKRVQWALDASLSDQVKRQDLGFKMLDRLTAAGKVDDEDLTLLDPAWRPTAASSAAQAEETMDTASSTLQTMAAQGIIGDDYLAAYQRVMDEAGTEEHNGTDTGDREDGNERNAQAEP</sequence>
<protein>
    <submittedName>
        <fullName evidence="3">Uncharacterized protein</fullName>
    </submittedName>
</protein>
<dbReference type="Proteomes" id="UP001139264">
    <property type="component" value="Unassembled WGS sequence"/>
</dbReference>
<gene>
    <name evidence="3" type="ORF">LJ751_00435</name>
</gene>
<dbReference type="AlphaFoldDB" id="A0A9X1LYD7"/>
<evidence type="ECO:0000313" key="4">
    <source>
        <dbReference type="Proteomes" id="UP001139264"/>
    </source>
</evidence>
<dbReference type="RefSeq" id="WP_227906266.1">
    <property type="nucleotide sequence ID" value="NZ_CP095461.1"/>
</dbReference>
<evidence type="ECO:0000313" key="3">
    <source>
        <dbReference type="EMBL" id="MCC3267831.1"/>
    </source>
</evidence>
<comment type="caution">
    <text evidence="3">The sequence shown here is derived from an EMBL/GenBank/DDBJ whole genome shotgun (WGS) entry which is preliminary data.</text>
</comment>
<feature type="region of interest" description="Disordered" evidence="1">
    <location>
        <begin position="169"/>
        <end position="198"/>
    </location>
</feature>
<keyword evidence="2" id="KW-0472">Membrane</keyword>
<keyword evidence="2" id="KW-0812">Transmembrane</keyword>
<feature type="transmembrane region" description="Helical" evidence="2">
    <location>
        <begin position="26"/>
        <end position="50"/>
    </location>
</feature>
<proteinExistence type="predicted"/>
<organism evidence="3 4">
    <name type="scientific">Arthrobacter gengyunqii</name>
    <dbReference type="NCBI Taxonomy" id="2886940"/>
    <lineage>
        <taxon>Bacteria</taxon>
        <taxon>Bacillati</taxon>
        <taxon>Actinomycetota</taxon>
        <taxon>Actinomycetes</taxon>
        <taxon>Micrococcales</taxon>
        <taxon>Micrococcaceae</taxon>
        <taxon>Arthrobacter</taxon>
    </lineage>
</organism>
<reference evidence="3" key="1">
    <citation type="submission" date="2021-10" db="EMBL/GenBank/DDBJ databases">
        <title>Novel species in genus Arthrobacter.</title>
        <authorList>
            <person name="Liu Y."/>
        </authorList>
    </citation>
    <scope>NUCLEOTIDE SEQUENCE</scope>
    <source>
        <strain evidence="3">Zg-Y809</strain>
    </source>
</reference>
<dbReference type="EMBL" id="JAJFZP010000001">
    <property type="protein sequence ID" value="MCC3267831.1"/>
    <property type="molecule type" value="Genomic_DNA"/>
</dbReference>
<keyword evidence="2" id="KW-1133">Transmembrane helix</keyword>
<evidence type="ECO:0000256" key="1">
    <source>
        <dbReference type="SAM" id="MobiDB-lite"/>
    </source>
</evidence>
<accession>A0A9X1LYD7</accession>
<evidence type="ECO:0000256" key="2">
    <source>
        <dbReference type="SAM" id="Phobius"/>
    </source>
</evidence>